<protein>
    <recommendedName>
        <fullName evidence="4">Secreted protein</fullName>
    </recommendedName>
</protein>
<dbReference type="AlphaFoldDB" id="A0A8J2ZH24"/>
<accession>A0A8J2ZH24</accession>
<comment type="caution">
    <text evidence="2">The sequence shown here is derived from an EMBL/GenBank/DDBJ whole genome shotgun (WGS) entry which is preliminary data.</text>
</comment>
<feature type="chain" id="PRO_5035254888" description="Secreted protein" evidence="1">
    <location>
        <begin position="23"/>
        <end position="98"/>
    </location>
</feature>
<proteinExistence type="predicted"/>
<dbReference type="EMBL" id="BMJV01000001">
    <property type="protein sequence ID" value="GGG61594.1"/>
    <property type="molecule type" value="Genomic_DNA"/>
</dbReference>
<organism evidence="2 3">
    <name type="scientific">Salipiger pallidus</name>
    <dbReference type="NCBI Taxonomy" id="1775170"/>
    <lineage>
        <taxon>Bacteria</taxon>
        <taxon>Pseudomonadati</taxon>
        <taxon>Pseudomonadota</taxon>
        <taxon>Alphaproteobacteria</taxon>
        <taxon>Rhodobacterales</taxon>
        <taxon>Roseobacteraceae</taxon>
        <taxon>Salipiger</taxon>
    </lineage>
</organism>
<name>A0A8J2ZH24_9RHOB</name>
<keyword evidence="3" id="KW-1185">Reference proteome</keyword>
<reference evidence="2" key="1">
    <citation type="journal article" date="2014" name="Int. J. Syst. Evol. Microbiol.">
        <title>Complete genome sequence of Corynebacterium casei LMG S-19264T (=DSM 44701T), isolated from a smear-ripened cheese.</title>
        <authorList>
            <consortium name="US DOE Joint Genome Institute (JGI-PGF)"/>
            <person name="Walter F."/>
            <person name="Albersmeier A."/>
            <person name="Kalinowski J."/>
            <person name="Ruckert C."/>
        </authorList>
    </citation>
    <scope>NUCLEOTIDE SEQUENCE</scope>
    <source>
        <strain evidence="2">CGMCC 1.15762</strain>
    </source>
</reference>
<evidence type="ECO:0000313" key="2">
    <source>
        <dbReference type="EMBL" id="GGG61594.1"/>
    </source>
</evidence>
<evidence type="ECO:0008006" key="4">
    <source>
        <dbReference type="Google" id="ProtNLM"/>
    </source>
</evidence>
<dbReference type="RefSeq" id="WP_188788413.1">
    <property type="nucleotide sequence ID" value="NZ_BMJV01000001.1"/>
</dbReference>
<evidence type="ECO:0000256" key="1">
    <source>
        <dbReference type="SAM" id="SignalP"/>
    </source>
</evidence>
<sequence>MKKTFATAFAATCVLAVPAAEAGGLFGTVGSLRSTAGNPHPGDGYQGQIYVTPAGCSYSRAQVPGYKPTWHLILNGQDAGLTRAARSCPTMLGDYEQL</sequence>
<evidence type="ECO:0000313" key="3">
    <source>
        <dbReference type="Proteomes" id="UP000617145"/>
    </source>
</evidence>
<keyword evidence="1" id="KW-0732">Signal</keyword>
<gene>
    <name evidence="2" type="ORF">GCM10011415_04640</name>
</gene>
<reference evidence="2" key="2">
    <citation type="submission" date="2020-09" db="EMBL/GenBank/DDBJ databases">
        <authorList>
            <person name="Sun Q."/>
            <person name="Zhou Y."/>
        </authorList>
    </citation>
    <scope>NUCLEOTIDE SEQUENCE</scope>
    <source>
        <strain evidence="2">CGMCC 1.15762</strain>
    </source>
</reference>
<feature type="signal peptide" evidence="1">
    <location>
        <begin position="1"/>
        <end position="22"/>
    </location>
</feature>
<dbReference type="Proteomes" id="UP000617145">
    <property type="component" value="Unassembled WGS sequence"/>
</dbReference>